<evidence type="ECO:0000313" key="2">
    <source>
        <dbReference type="Proteomes" id="UP001157167"/>
    </source>
</evidence>
<evidence type="ECO:0008006" key="3">
    <source>
        <dbReference type="Google" id="ProtNLM"/>
    </source>
</evidence>
<accession>A0ABQ6F5V8</accession>
<protein>
    <recommendedName>
        <fullName evidence="3">DUF932 domain-containing protein</fullName>
    </recommendedName>
</protein>
<organism evidence="1 2">
    <name type="scientific">Zoogloea oryzae</name>
    <dbReference type="NCBI Taxonomy" id="310767"/>
    <lineage>
        <taxon>Bacteria</taxon>
        <taxon>Pseudomonadati</taxon>
        <taxon>Pseudomonadota</taxon>
        <taxon>Betaproteobacteria</taxon>
        <taxon>Rhodocyclales</taxon>
        <taxon>Zoogloeaceae</taxon>
        <taxon>Zoogloea</taxon>
    </lineage>
</organism>
<sequence>MKKLPRLPEYPTLDEVAAWLTGASDEAWSPSAVLSRLLEWDRPEILPDGTVRQSRVATSREVWVVVPPGEAMTAQVDGAEVVTRGGLLAYILEPIDLFVSTVWHCGEAVALNGVSTQAGERFHVTRRFSVHDIRIPRNDAFQLLSAFDQLVLELDRGEHPDLARRVDEVRPVSEGRGLIRAIQPELPTAVAVEVELLGEEGELAGLPDDGTRDASLLVRPASTPRKSKPDALDHAIDVGLIAYEKHHGVKPSIRALFDWLATRDETKTIVEYNEDRDVLTWRRADMGLSDTGFKAFQNRKPTARSRQGKSRVSPG</sequence>
<evidence type="ECO:0000313" key="1">
    <source>
        <dbReference type="EMBL" id="GLT20918.1"/>
    </source>
</evidence>
<dbReference type="EMBL" id="BSPX01000002">
    <property type="protein sequence ID" value="GLT20918.1"/>
    <property type="molecule type" value="Genomic_DNA"/>
</dbReference>
<dbReference type="Proteomes" id="UP001157167">
    <property type="component" value="Unassembled WGS sequence"/>
</dbReference>
<gene>
    <name evidence="1" type="ORF">GCM10007933_03700</name>
</gene>
<reference evidence="2" key="1">
    <citation type="journal article" date="2019" name="Int. J. Syst. Evol. Microbiol.">
        <title>The Global Catalogue of Microorganisms (GCM) 10K type strain sequencing project: providing services to taxonomists for standard genome sequencing and annotation.</title>
        <authorList>
            <consortium name="The Broad Institute Genomics Platform"/>
            <consortium name="The Broad Institute Genome Sequencing Center for Infectious Disease"/>
            <person name="Wu L."/>
            <person name="Ma J."/>
        </authorList>
    </citation>
    <scope>NUCLEOTIDE SEQUENCE [LARGE SCALE GENOMIC DNA]</scope>
    <source>
        <strain evidence="2">NBRC 102407</strain>
    </source>
</reference>
<dbReference type="RefSeq" id="WP_284186482.1">
    <property type="nucleotide sequence ID" value="NZ_BSPX01000002.1"/>
</dbReference>
<name>A0ABQ6F5V8_9RHOO</name>
<comment type="caution">
    <text evidence="1">The sequence shown here is derived from an EMBL/GenBank/DDBJ whole genome shotgun (WGS) entry which is preliminary data.</text>
</comment>
<proteinExistence type="predicted"/>
<keyword evidence="2" id="KW-1185">Reference proteome</keyword>